<dbReference type="AlphaFoldDB" id="A0A652ZSG8"/>
<protein>
    <submittedName>
        <fullName evidence="2">Uncharacterized protein</fullName>
    </submittedName>
</protein>
<dbReference type="EMBL" id="UPXP01000004">
    <property type="protein sequence ID" value="VBB38734.1"/>
    <property type="molecule type" value="Genomic_DNA"/>
</dbReference>
<sequence length="44" mass="4976">MALEPIIYKKAFDLVGMITIIIMSIFFMLPMVQITSRKLAKAST</sequence>
<keyword evidence="1" id="KW-0472">Membrane</keyword>
<accession>A0A652ZSG8</accession>
<name>A0A652ZSG8_9SPIR</name>
<feature type="transmembrane region" description="Helical" evidence="1">
    <location>
        <begin position="12"/>
        <end position="32"/>
    </location>
</feature>
<proteinExistence type="predicted"/>
<evidence type="ECO:0000313" key="2">
    <source>
        <dbReference type="EMBL" id="VBB38734.1"/>
    </source>
</evidence>
<keyword evidence="1" id="KW-0812">Transmembrane</keyword>
<gene>
    <name evidence="2" type="ORF">TRIP_E120047</name>
</gene>
<reference evidence="2" key="1">
    <citation type="submission" date="2018-07" db="EMBL/GenBank/DDBJ databases">
        <authorList>
            <consortium name="Genoscope - CEA"/>
            <person name="William W."/>
        </authorList>
    </citation>
    <scope>NUCLEOTIDE SEQUENCE</scope>
    <source>
        <strain evidence="2">IK1</strain>
    </source>
</reference>
<keyword evidence="1" id="KW-1133">Transmembrane helix</keyword>
<organism evidence="2">
    <name type="scientific">uncultured Spirochaetota bacterium</name>
    <dbReference type="NCBI Taxonomy" id="460511"/>
    <lineage>
        <taxon>Bacteria</taxon>
        <taxon>Pseudomonadati</taxon>
        <taxon>Spirochaetota</taxon>
        <taxon>environmental samples</taxon>
    </lineage>
</organism>
<evidence type="ECO:0000256" key="1">
    <source>
        <dbReference type="SAM" id="Phobius"/>
    </source>
</evidence>